<feature type="domain" description="EamA" evidence="8">
    <location>
        <begin position="164"/>
        <end position="297"/>
    </location>
</feature>
<evidence type="ECO:0000256" key="5">
    <source>
        <dbReference type="ARBA" id="ARBA00022989"/>
    </source>
</evidence>
<sequence length="312" mass="34240">MGKQENKDFSRWKGIGLALAGASLWGFSGNAAEWIFSHSAVTATWLVSVRMVMAGALLLILVSSHHNIFEVWKNKRDRIDLIIFSLTGMLGAQLTFFLSIEAGNAPTATLLQFLGPVFITIYFALKFLKWPKRKEWIAVIMALSGTFLLLTNGSLDEITVSKEAIFWGVLSGVSVAVYTVYPVRLLKLYASATIVGWAMLLGGFSVSIFTQPWQAGYIDWTLSLFWMLSFVVVFGTLLPFYLYLDSLKYITSTETSLLGSAEPLVATIVSVVWLGTAFGSFQTAGGMLIILTVFLLSMPEKGLVKVGGTVNK</sequence>
<dbReference type="GO" id="GO:0005886">
    <property type="term" value="C:plasma membrane"/>
    <property type="evidence" value="ECO:0007669"/>
    <property type="project" value="UniProtKB-SubCell"/>
</dbReference>
<evidence type="ECO:0000256" key="6">
    <source>
        <dbReference type="ARBA" id="ARBA00023136"/>
    </source>
</evidence>
<dbReference type="RefSeq" id="WP_066237024.1">
    <property type="nucleotide sequence ID" value="NZ_LRFC01000001.1"/>
</dbReference>
<feature type="transmembrane region" description="Helical" evidence="7">
    <location>
        <begin position="41"/>
        <end position="61"/>
    </location>
</feature>
<evidence type="ECO:0000256" key="2">
    <source>
        <dbReference type="ARBA" id="ARBA00007362"/>
    </source>
</evidence>
<keyword evidence="10" id="KW-1185">Reference proteome</keyword>
<comment type="similarity">
    <text evidence="2">Belongs to the EamA transporter family.</text>
</comment>
<evidence type="ECO:0000256" key="1">
    <source>
        <dbReference type="ARBA" id="ARBA00004651"/>
    </source>
</evidence>
<evidence type="ECO:0000256" key="7">
    <source>
        <dbReference type="SAM" id="Phobius"/>
    </source>
</evidence>
<organism evidence="9 10">
    <name type="scientific">Fictibacillus phosphorivorans</name>
    <dbReference type="NCBI Taxonomy" id="1221500"/>
    <lineage>
        <taxon>Bacteria</taxon>
        <taxon>Bacillati</taxon>
        <taxon>Bacillota</taxon>
        <taxon>Bacilli</taxon>
        <taxon>Bacillales</taxon>
        <taxon>Fictibacillaceae</taxon>
        <taxon>Fictibacillus</taxon>
    </lineage>
</organism>
<feature type="transmembrane region" description="Helical" evidence="7">
    <location>
        <begin position="164"/>
        <end position="181"/>
    </location>
</feature>
<feature type="transmembrane region" description="Helical" evidence="7">
    <location>
        <begin position="106"/>
        <end position="124"/>
    </location>
</feature>
<accession>A0A161TSG4</accession>
<keyword evidence="4 7" id="KW-0812">Transmembrane</keyword>
<name>A0A161TSG4_9BACL</name>
<evidence type="ECO:0000313" key="9">
    <source>
        <dbReference type="EMBL" id="KZE69401.1"/>
    </source>
</evidence>
<dbReference type="OrthoDB" id="9810818at2"/>
<keyword evidence="5 7" id="KW-1133">Transmembrane helix</keyword>
<evidence type="ECO:0000256" key="4">
    <source>
        <dbReference type="ARBA" id="ARBA00022692"/>
    </source>
</evidence>
<evidence type="ECO:0000256" key="3">
    <source>
        <dbReference type="ARBA" id="ARBA00022475"/>
    </source>
</evidence>
<dbReference type="Pfam" id="PF00892">
    <property type="entry name" value="EamA"/>
    <property type="match status" value="2"/>
</dbReference>
<feature type="transmembrane region" description="Helical" evidence="7">
    <location>
        <begin position="81"/>
        <end position="100"/>
    </location>
</feature>
<dbReference type="PANTHER" id="PTHR32322:SF18">
    <property type="entry name" value="S-ADENOSYLMETHIONINE_S-ADENOSYLHOMOCYSTEINE TRANSPORTER"/>
    <property type="match status" value="1"/>
</dbReference>
<comment type="caution">
    <text evidence="9">The sequence shown here is derived from an EMBL/GenBank/DDBJ whole genome shotgun (WGS) entry which is preliminary data.</text>
</comment>
<feature type="transmembrane region" description="Helical" evidence="7">
    <location>
        <begin position="281"/>
        <end position="298"/>
    </location>
</feature>
<feature type="transmembrane region" description="Helical" evidence="7">
    <location>
        <begin position="136"/>
        <end position="152"/>
    </location>
</feature>
<feature type="transmembrane region" description="Helical" evidence="7">
    <location>
        <begin position="256"/>
        <end position="275"/>
    </location>
</feature>
<dbReference type="SUPFAM" id="SSF103481">
    <property type="entry name" value="Multidrug resistance efflux transporter EmrE"/>
    <property type="match status" value="2"/>
</dbReference>
<gene>
    <name evidence="9" type="ORF">AWM68_03800</name>
</gene>
<dbReference type="InterPro" id="IPR037185">
    <property type="entry name" value="EmrE-like"/>
</dbReference>
<evidence type="ECO:0000313" key="10">
    <source>
        <dbReference type="Proteomes" id="UP000076567"/>
    </source>
</evidence>
<feature type="domain" description="EamA" evidence="8">
    <location>
        <begin position="13"/>
        <end position="150"/>
    </location>
</feature>
<evidence type="ECO:0000259" key="8">
    <source>
        <dbReference type="Pfam" id="PF00892"/>
    </source>
</evidence>
<feature type="transmembrane region" description="Helical" evidence="7">
    <location>
        <begin position="222"/>
        <end position="244"/>
    </location>
</feature>
<dbReference type="InterPro" id="IPR000620">
    <property type="entry name" value="EamA_dom"/>
</dbReference>
<protein>
    <recommendedName>
        <fullName evidence="8">EamA domain-containing protein</fullName>
    </recommendedName>
</protein>
<keyword evidence="6 7" id="KW-0472">Membrane</keyword>
<keyword evidence="3" id="KW-1003">Cell membrane</keyword>
<comment type="subcellular location">
    <subcellularLocation>
        <location evidence="1">Cell membrane</location>
        <topology evidence="1">Multi-pass membrane protein</topology>
    </subcellularLocation>
</comment>
<dbReference type="InterPro" id="IPR050638">
    <property type="entry name" value="AA-Vitamin_Transporters"/>
</dbReference>
<proteinExistence type="inferred from homology"/>
<feature type="transmembrane region" description="Helical" evidence="7">
    <location>
        <begin position="188"/>
        <end position="210"/>
    </location>
</feature>
<dbReference type="PANTHER" id="PTHR32322">
    <property type="entry name" value="INNER MEMBRANE TRANSPORTER"/>
    <property type="match status" value="1"/>
</dbReference>
<dbReference type="EMBL" id="LRFC01000001">
    <property type="protein sequence ID" value="KZE69401.1"/>
    <property type="molecule type" value="Genomic_DNA"/>
</dbReference>
<dbReference type="Proteomes" id="UP000076567">
    <property type="component" value="Unassembled WGS sequence"/>
</dbReference>
<reference evidence="10" key="1">
    <citation type="submission" date="2016-01" db="EMBL/GenBank/DDBJ databases">
        <title>Draft genome of Chromobacterium sp. F49.</title>
        <authorList>
            <person name="Hong K.W."/>
        </authorList>
    </citation>
    <scope>NUCLEOTIDE SEQUENCE [LARGE SCALE GENOMIC DNA]</scope>
    <source>
        <strain evidence="10">P7IIIA</strain>
    </source>
</reference>
<dbReference type="AlphaFoldDB" id="A0A161TSG4"/>